<dbReference type="CDD" id="cd17546">
    <property type="entry name" value="REC_hyHK_CKI1_RcsC-like"/>
    <property type="match status" value="2"/>
</dbReference>
<feature type="modified residue" description="4-aspartylphosphate" evidence="2">
    <location>
        <position position="1733"/>
    </location>
</feature>
<keyword evidence="2" id="KW-0597">Phosphoprotein</keyword>
<evidence type="ECO:0000313" key="5">
    <source>
        <dbReference type="EMBL" id="VFU49105.1"/>
    </source>
</evidence>
<accession>A0A6N2M4S6</accession>
<feature type="modified residue" description="4-aspartylphosphate" evidence="2">
    <location>
        <position position="1316"/>
    </location>
</feature>
<dbReference type="SUPFAM" id="SSF56112">
    <property type="entry name" value="Protein kinase-like (PK-like)"/>
    <property type="match status" value="1"/>
</dbReference>
<gene>
    <name evidence="5" type="ORF">SVIM_LOCUS323464</name>
</gene>
<dbReference type="CDD" id="cd05121">
    <property type="entry name" value="ABC1_ADCK3-like"/>
    <property type="match status" value="1"/>
</dbReference>
<dbReference type="PANTHER" id="PTHR10566">
    <property type="entry name" value="CHAPERONE-ACTIVITY OF BC1 COMPLEX CABC1 -RELATED"/>
    <property type="match status" value="1"/>
</dbReference>
<dbReference type="Gene3D" id="3.40.50.2300">
    <property type="match status" value="3"/>
</dbReference>
<dbReference type="InterPro" id="IPR001789">
    <property type="entry name" value="Sig_transdc_resp-reg_receiver"/>
</dbReference>
<dbReference type="SMART" id="SM00448">
    <property type="entry name" value="REC"/>
    <property type="match status" value="3"/>
</dbReference>
<dbReference type="InterPro" id="IPR050154">
    <property type="entry name" value="UbiB_kinase"/>
</dbReference>
<evidence type="ECO:0000256" key="1">
    <source>
        <dbReference type="ARBA" id="ARBA00009670"/>
    </source>
</evidence>
<feature type="domain" description="Response regulatory" evidence="4">
    <location>
        <begin position="1260"/>
        <end position="1378"/>
    </location>
</feature>
<feature type="domain" description="Response regulatory" evidence="4">
    <location>
        <begin position="1677"/>
        <end position="1795"/>
    </location>
</feature>
<dbReference type="InterPro" id="IPR011006">
    <property type="entry name" value="CheY-like_superfamily"/>
</dbReference>
<dbReference type="InterPro" id="IPR011009">
    <property type="entry name" value="Kinase-like_dom_sf"/>
</dbReference>
<protein>
    <recommendedName>
        <fullName evidence="4">Response regulatory domain-containing protein</fullName>
    </recommendedName>
</protein>
<sequence length="1875" mass="209294">MDAAAPQLVYGGIQPSRRHHNLPNRIPVRRPTNRVFAVATEPKPTQTGSTISSSPPSSSPNTANGSSRSPPPKPVNGVATKFSKSKPVNGVSTRMGEVSQEIKRVRAQMEENEDLAILMRGLRGQNLRDTQFADDNIKLRLVEVDESSEFLPLVYEPSTISAYWGKRPRAVATRVVQLLSVAGGFLSRLAWDVINKKVKENEVARAIELREIVTSLGPAYVKLGQALSIRPDILSPAAMVELQKLCDKVPSFPDDVAMALINEELGQPWQNIYSELSSSPIAAGRLKENGDLVAVKVQRPFVLETVTVDLFIIRNLGLALRKFPQIAIDVVGLVDEWAARFFEELDYVTEGENGSLFAEMMRKDLPQVVVPNTYEKYTSRKVLTTEWIEGEKLSQSTESDVGELVNVGVICYLKQLLDTGLFHADPHPGNLIRTPDGKLAILDFGLVTKLTDDQKYGMIEAIAHLIHRDYGAIVKDFVKLGFISDGVNLEPILPVLAKVFDQALEGGGAKNLNFQELASDLAQITFDYPFKIPPYFALIIRAIGVLEGIALVGNPDFAIVDEAYPYIAQRLLTDESPRLRNALRYTIYGKSGVFDAERFIDVMQAFESFITAAKSGGGESMNGDMAELGMLQSQTGYIFPGFLSSASQQTQPIQTRAALAFLLSEKGNFFREFLLDEIVKGIDAVAREQLGQVIAILGMGNAAPIFSMVPAPFKPAALLPTITEEDKVILNNVEKVAEFLTAGTAISSTSTQGVNVPRIVQELLPVLPGISGTILPEVVSRLSSPSTSPNVNLTTFPQTDNRSIEDHILALLSHRHLNISFAVISHPLTLNPSIHSSMDEQHNTQNDGGIQDLVNKLDMCIANFDGKRQVFENAIGKKIQALPIAVISHPLTLNPSIHSSMDGQDNTQNDGGIQDLVNKLDMCIANFDGKRQVFENAIGEKIQALEKDRGEARELRLSLHQESGDTRSKKIDDVNQWLNQKALISGAPDYFDFSVLIVDDDRAARDSIRRALMSFGAKKQLIIDVQEAKNGREAVYLHLAGASFDIILMDSHMPIMTGREFEQPAFRGSSINKWIKKPLNFGKDNTQIDLEIKTRLVQLNDLVTNLEKKITSAKSFKAEIEALLNEARKSHHSSTVRINHIDKARQLLTQKVDEFKKEENPEERGLTKIDAMGAPFESYRKRYKDHKKIQILATELDQYIAGIDQRVNVLENPSCLTEEIRALNVDRVKAKSLKLFLQSSDRRKDEVRRRIAYVDHIKYYVLVVDDNCDDRETLRELFLSMKSETTPSMDVQVAKNGKEAVYLHLAGASFDMIVMDNLMPVMNGIEATKQLFGMGAISYFVGVGDDTVSQAFLDAGIDHYIEKPLTPEKIAVRVKADCLKLFLQSGDRRKDLQVRRRIAYVNQWLNHKTGKTIESSMAVEPITSPTEPMMTGQVSDEEDSTQIEQTIDESMAVEPITPPTEPMMTSKLSDEEDSTQFERTIDESMDVEPITPPTEPMMTINFQMRKIALKLNKKLRLYLLYLDNQITNLEGKLTDAKSSKENIEALLGKAIPLLIDEVKIKEEDSEDKWFRKRDVMVAPSNLTGNNTDFQQIQILDRKLDHYMAKVDQELHLLEKISSREEINRDREEATTLKLTLEICDTRNDLEVGSLVAYTNQWLNDQKTQSIESGDKKGNSFSVLVVHDSRDLRETRQRLLVLLGYQKKLQMDVSVAKNGKEAVYLHLAGASFDTIIMDDRMPFMDGIEATKLLRRMGVDSHIVGVTREFKRLAFMDSGADSCIIKPLTLGKLTAITRSQLVVIHIFKILALKVKLKSLWTIIHPGNVKGTDMKKENFLLRNGCVQSEDKVFKDGREKSLPKEQARAMPTMPPPTIAMSYG</sequence>
<reference evidence="5" key="1">
    <citation type="submission" date="2019-03" db="EMBL/GenBank/DDBJ databases">
        <authorList>
            <person name="Mank J."/>
            <person name="Almeida P."/>
        </authorList>
    </citation>
    <scope>NUCLEOTIDE SEQUENCE</scope>
    <source>
        <strain evidence="5">78183</strain>
    </source>
</reference>
<dbReference type="GO" id="GO:0009507">
    <property type="term" value="C:chloroplast"/>
    <property type="evidence" value="ECO:0007669"/>
    <property type="project" value="TreeGrafter"/>
</dbReference>
<evidence type="ECO:0000256" key="2">
    <source>
        <dbReference type="PROSITE-ProRule" id="PRU00169"/>
    </source>
</evidence>
<name>A0A6N2M4S6_SALVM</name>
<feature type="domain" description="Response regulatory" evidence="4">
    <location>
        <begin position="994"/>
        <end position="1123"/>
    </location>
</feature>
<dbReference type="PROSITE" id="PS50110">
    <property type="entry name" value="RESPONSE_REGULATORY"/>
    <property type="match status" value="3"/>
</dbReference>
<evidence type="ECO:0000259" key="4">
    <source>
        <dbReference type="PROSITE" id="PS50110"/>
    </source>
</evidence>
<feature type="region of interest" description="Disordered" evidence="3">
    <location>
        <begin position="1"/>
        <end position="95"/>
    </location>
</feature>
<feature type="compositionally biased region" description="Low complexity" evidence="3">
    <location>
        <begin position="44"/>
        <end position="68"/>
    </location>
</feature>
<comment type="similarity">
    <text evidence="1">Belongs to the protein kinase superfamily. ADCK protein kinase family.</text>
</comment>
<organism evidence="5">
    <name type="scientific">Salix viminalis</name>
    <name type="common">Common osier</name>
    <name type="synonym">Basket willow</name>
    <dbReference type="NCBI Taxonomy" id="40686"/>
    <lineage>
        <taxon>Eukaryota</taxon>
        <taxon>Viridiplantae</taxon>
        <taxon>Streptophyta</taxon>
        <taxon>Embryophyta</taxon>
        <taxon>Tracheophyta</taxon>
        <taxon>Spermatophyta</taxon>
        <taxon>Magnoliopsida</taxon>
        <taxon>eudicotyledons</taxon>
        <taxon>Gunneridae</taxon>
        <taxon>Pentapetalae</taxon>
        <taxon>rosids</taxon>
        <taxon>fabids</taxon>
        <taxon>Malpighiales</taxon>
        <taxon>Salicaceae</taxon>
        <taxon>Saliceae</taxon>
        <taxon>Salix</taxon>
    </lineage>
</organism>
<feature type="modified residue" description="4-aspartylphosphate" evidence="2">
    <location>
        <position position="1050"/>
    </location>
</feature>
<feature type="compositionally biased region" description="Basic residues" evidence="3">
    <location>
        <begin position="16"/>
        <end position="32"/>
    </location>
</feature>
<dbReference type="InterPro" id="IPR004147">
    <property type="entry name" value="ABC1_dom"/>
</dbReference>
<dbReference type="CDD" id="cd00156">
    <property type="entry name" value="REC"/>
    <property type="match status" value="1"/>
</dbReference>
<dbReference type="PANTHER" id="PTHR10566:SF117">
    <property type="entry name" value="UNUSUAL PROTEIN KINASE-RELATED"/>
    <property type="match status" value="1"/>
</dbReference>
<evidence type="ECO:0000256" key="3">
    <source>
        <dbReference type="SAM" id="MobiDB-lite"/>
    </source>
</evidence>
<dbReference type="EMBL" id="CAADRP010001707">
    <property type="protein sequence ID" value="VFU49105.1"/>
    <property type="molecule type" value="Genomic_DNA"/>
</dbReference>
<proteinExistence type="inferred from homology"/>
<dbReference type="SUPFAM" id="SSF52172">
    <property type="entry name" value="CheY-like"/>
    <property type="match status" value="3"/>
</dbReference>
<dbReference type="GO" id="GO:0000160">
    <property type="term" value="P:phosphorelay signal transduction system"/>
    <property type="evidence" value="ECO:0007669"/>
    <property type="project" value="InterPro"/>
</dbReference>
<dbReference type="Pfam" id="PF03109">
    <property type="entry name" value="ABC1"/>
    <property type="match status" value="1"/>
</dbReference>
<dbReference type="Pfam" id="PF00072">
    <property type="entry name" value="Response_reg"/>
    <property type="match status" value="2"/>
</dbReference>